<name>A0A916YAV7_9FLAO</name>
<sequence>MKNNELLKKYAGISTRIRRIFAYHYDQIQREVQTEISTLTPELQGQFMDLVIEYMEESINWPDPDDQETFEKQLLG</sequence>
<proteinExistence type="predicted"/>
<evidence type="ECO:0000313" key="2">
    <source>
        <dbReference type="Proteomes" id="UP000625735"/>
    </source>
</evidence>
<organism evidence="1 2">
    <name type="scientific">Flavobacterium orientale</name>
    <dbReference type="NCBI Taxonomy" id="1756020"/>
    <lineage>
        <taxon>Bacteria</taxon>
        <taxon>Pseudomonadati</taxon>
        <taxon>Bacteroidota</taxon>
        <taxon>Flavobacteriia</taxon>
        <taxon>Flavobacteriales</taxon>
        <taxon>Flavobacteriaceae</taxon>
        <taxon>Flavobacterium</taxon>
    </lineage>
</organism>
<gene>
    <name evidence="1" type="ORF">GCM10011343_28150</name>
</gene>
<evidence type="ECO:0000313" key="1">
    <source>
        <dbReference type="EMBL" id="GGD36821.1"/>
    </source>
</evidence>
<keyword evidence="2" id="KW-1185">Reference proteome</keyword>
<dbReference type="EMBL" id="BMFG01000038">
    <property type="protein sequence ID" value="GGD36821.1"/>
    <property type="molecule type" value="Genomic_DNA"/>
</dbReference>
<protein>
    <submittedName>
        <fullName evidence="1">Uncharacterized protein</fullName>
    </submittedName>
</protein>
<comment type="caution">
    <text evidence="1">The sequence shown here is derived from an EMBL/GenBank/DDBJ whole genome shotgun (WGS) entry which is preliminary data.</text>
</comment>
<accession>A0A916YAV7</accession>
<dbReference type="Proteomes" id="UP000625735">
    <property type="component" value="Unassembled WGS sequence"/>
</dbReference>
<dbReference type="RefSeq" id="WP_188363262.1">
    <property type="nucleotide sequence ID" value="NZ_BMFG01000038.1"/>
</dbReference>
<reference evidence="1" key="2">
    <citation type="submission" date="2020-09" db="EMBL/GenBank/DDBJ databases">
        <authorList>
            <person name="Sun Q."/>
            <person name="Zhou Y."/>
        </authorList>
    </citation>
    <scope>NUCLEOTIDE SEQUENCE</scope>
    <source>
        <strain evidence="1">CGMCC 1.12506</strain>
    </source>
</reference>
<dbReference type="AlphaFoldDB" id="A0A916YAV7"/>
<reference evidence="1" key="1">
    <citation type="journal article" date="2014" name="Int. J. Syst. Evol. Microbiol.">
        <title>Complete genome sequence of Corynebacterium casei LMG S-19264T (=DSM 44701T), isolated from a smear-ripened cheese.</title>
        <authorList>
            <consortium name="US DOE Joint Genome Institute (JGI-PGF)"/>
            <person name="Walter F."/>
            <person name="Albersmeier A."/>
            <person name="Kalinowski J."/>
            <person name="Ruckert C."/>
        </authorList>
    </citation>
    <scope>NUCLEOTIDE SEQUENCE</scope>
    <source>
        <strain evidence="1">CGMCC 1.12506</strain>
    </source>
</reference>